<name>A0A5J4W4N0_9EUKA</name>
<evidence type="ECO:0000313" key="2">
    <source>
        <dbReference type="Proteomes" id="UP000324800"/>
    </source>
</evidence>
<sequence length="127" mass="14747">MTVSEVEGVFPVGAIFYQIKEDCTEDCYDIGKVGDYKLYDECDARELDKLVSPLQFLCFLIWCLMILGLTSVDKLGIIEEGVFIREGIEGVKDEFCDYDYDCDYDDYDEDKDKLYCDQFDCELCNFC</sequence>
<proteinExistence type="predicted"/>
<evidence type="ECO:0000313" key="1">
    <source>
        <dbReference type="EMBL" id="KAA6389954.1"/>
    </source>
</evidence>
<gene>
    <name evidence="1" type="ORF">EZS28_014518</name>
</gene>
<dbReference type="EMBL" id="SNRW01003399">
    <property type="protein sequence ID" value="KAA6389954.1"/>
    <property type="molecule type" value="Genomic_DNA"/>
</dbReference>
<protein>
    <submittedName>
        <fullName evidence="1">Uncharacterized protein</fullName>
    </submittedName>
</protein>
<accession>A0A5J4W4N0</accession>
<reference evidence="1 2" key="1">
    <citation type="submission" date="2019-03" db="EMBL/GenBank/DDBJ databases">
        <title>Single cell metagenomics reveals metabolic interactions within the superorganism composed of flagellate Streblomastix strix and complex community of Bacteroidetes bacteria on its surface.</title>
        <authorList>
            <person name="Treitli S.C."/>
            <person name="Kolisko M."/>
            <person name="Husnik F."/>
            <person name="Keeling P."/>
            <person name="Hampl V."/>
        </authorList>
    </citation>
    <scope>NUCLEOTIDE SEQUENCE [LARGE SCALE GENOMIC DNA]</scope>
    <source>
        <strain evidence="1">ST1C</strain>
    </source>
</reference>
<dbReference type="Proteomes" id="UP000324800">
    <property type="component" value="Unassembled WGS sequence"/>
</dbReference>
<dbReference type="AlphaFoldDB" id="A0A5J4W4N0"/>
<organism evidence="1 2">
    <name type="scientific">Streblomastix strix</name>
    <dbReference type="NCBI Taxonomy" id="222440"/>
    <lineage>
        <taxon>Eukaryota</taxon>
        <taxon>Metamonada</taxon>
        <taxon>Preaxostyla</taxon>
        <taxon>Oxymonadida</taxon>
        <taxon>Streblomastigidae</taxon>
        <taxon>Streblomastix</taxon>
    </lineage>
</organism>
<comment type="caution">
    <text evidence="1">The sequence shown here is derived from an EMBL/GenBank/DDBJ whole genome shotgun (WGS) entry which is preliminary data.</text>
</comment>